<gene>
    <name evidence="1" type="ORF">E2C01_049370</name>
</gene>
<name>A0A5B7GDI7_PORTR</name>
<dbReference type="AlphaFoldDB" id="A0A5B7GDI7"/>
<protein>
    <submittedName>
        <fullName evidence="1">Uncharacterized protein</fullName>
    </submittedName>
</protein>
<reference evidence="1 2" key="1">
    <citation type="submission" date="2019-05" db="EMBL/GenBank/DDBJ databases">
        <title>Another draft genome of Portunus trituberculatus and its Hox gene families provides insights of decapod evolution.</title>
        <authorList>
            <person name="Jeong J.-H."/>
            <person name="Song I."/>
            <person name="Kim S."/>
            <person name="Choi T."/>
            <person name="Kim D."/>
            <person name="Ryu S."/>
            <person name="Kim W."/>
        </authorList>
    </citation>
    <scope>NUCLEOTIDE SEQUENCE [LARGE SCALE GENOMIC DNA]</scope>
    <source>
        <tissue evidence="1">Muscle</tissue>
    </source>
</reference>
<dbReference type="Proteomes" id="UP000324222">
    <property type="component" value="Unassembled WGS sequence"/>
</dbReference>
<organism evidence="1 2">
    <name type="scientific">Portunus trituberculatus</name>
    <name type="common">Swimming crab</name>
    <name type="synonym">Neptunus trituberculatus</name>
    <dbReference type="NCBI Taxonomy" id="210409"/>
    <lineage>
        <taxon>Eukaryota</taxon>
        <taxon>Metazoa</taxon>
        <taxon>Ecdysozoa</taxon>
        <taxon>Arthropoda</taxon>
        <taxon>Crustacea</taxon>
        <taxon>Multicrustacea</taxon>
        <taxon>Malacostraca</taxon>
        <taxon>Eumalacostraca</taxon>
        <taxon>Eucarida</taxon>
        <taxon>Decapoda</taxon>
        <taxon>Pleocyemata</taxon>
        <taxon>Brachyura</taxon>
        <taxon>Eubrachyura</taxon>
        <taxon>Portunoidea</taxon>
        <taxon>Portunidae</taxon>
        <taxon>Portuninae</taxon>
        <taxon>Portunus</taxon>
    </lineage>
</organism>
<evidence type="ECO:0000313" key="1">
    <source>
        <dbReference type="EMBL" id="MPC55435.1"/>
    </source>
</evidence>
<dbReference type="EMBL" id="VSRR010013169">
    <property type="protein sequence ID" value="MPC55435.1"/>
    <property type="molecule type" value="Genomic_DNA"/>
</dbReference>
<accession>A0A5B7GDI7</accession>
<comment type="caution">
    <text evidence="1">The sequence shown here is derived from an EMBL/GenBank/DDBJ whole genome shotgun (WGS) entry which is preliminary data.</text>
</comment>
<keyword evidence="2" id="KW-1185">Reference proteome</keyword>
<evidence type="ECO:0000313" key="2">
    <source>
        <dbReference type="Proteomes" id="UP000324222"/>
    </source>
</evidence>
<proteinExistence type="predicted"/>
<sequence length="96" mass="10772">MRPSTEGVKLNILIHLKVSHQQLSTKLSKHSSSFRKYCVPSDEHTDRLHPNCAQPSEDQPYRTKGQNLILSEICGRASTFHAGRSSVPQEKAPHVI</sequence>